<accession>A0ABS5CA12</accession>
<evidence type="ECO:0000313" key="2">
    <source>
        <dbReference type="Proteomes" id="UP000673394"/>
    </source>
</evidence>
<evidence type="ECO:0008006" key="3">
    <source>
        <dbReference type="Google" id="ProtNLM"/>
    </source>
</evidence>
<name>A0ABS5CA12_9BACL</name>
<protein>
    <recommendedName>
        <fullName evidence="3">YfhD family protein</fullName>
    </recommendedName>
</protein>
<comment type="caution">
    <text evidence="1">The sequence shown here is derived from an EMBL/GenBank/DDBJ whole genome shotgun (WGS) entry which is preliminary data.</text>
</comment>
<dbReference type="Proteomes" id="UP000673394">
    <property type="component" value="Unassembled WGS sequence"/>
</dbReference>
<dbReference type="EMBL" id="JAGKSP010000002">
    <property type="protein sequence ID" value="MBP3962843.1"/>
    <property type="molecule type" value="Genomic_DNA"/>
</dbReference>
<reference evidence="1 2" key="1">
    <citation type="submission" date="2021-04" db="EMBL/GenBank/DDBJ databases">
        <title>Paenibacillus sp. DLE-14 whole genome sequence.</title>
        <authorList>
            <person name="Ham Y.J."/>
        </authorList>
    </citation>
    <scope>NUCLEOTIDE SEQUENCE [LARGE SCALE GENOMIC DNA]</scope>
    <source>
        <strain evidence="1 2">DLE-14</strain>
    </source>
</reference>
<evidence type="ECO:0000313" key="1">
    <source>
        <dbReference type="EMBL" id="MBP3962843.1"/>
    </source>
</evidence>
<gene>
    <name evidence="1" type="ORF">I8J30_09025</name>
</gene>
<dbReference type="RefSeq" id="WP_210657624.1">
    <property type="nucleotide sequence ID" value="NZ_JAGKSP010000002.1"/>
</dbReference>
<sequence length="62" mass="6654">MQNEQHEVSKADVQSVKLNKLPVAGAADTEFSSEESAEVLQHNPEANEAAANASAKEVLDEF</sequence>
<keyword evidence="2" id="KW-1185">Reference proteome</keyword>
<organism evidence="1 2">
    <name type="scientific">Paenibacillus lignilyticus</name>
    <dbReference type="NCBI Taxonomy" id="1172615"/>
    <lineage>
        <taxon>Bacteria</taxon>
        <taxon>Bacillati</taxon>
        <taxon>Bacillota</taxon>
        <taxon>Bacilli</taxon>
        <taxon>Bacillales</taxon>
        <taxon>Paenibacillaceae</taxon>
        <taxon>Paenibacillus</taxon>
    </lineage>
</organism>
<proteinExistence type="predicted"/>